<evidence type="ECO:0000259" key="5">
    <source>
        <dbReference type="PROSITE" id="PS50110"/>
    </source>
</evidence>
<dbReference type="Pfam" id="PF00072">
    <property type="entry name" value="Response_reg"/>
    <property type="match status" value="3"/>
</dbReference>
<dbReference type="Gene3D" id="3.40.50.2300">
    <property type="match status" value="3"/>
</dbReference>
<organism evidence="6 7">
    <name type="scientific">Stygiobacter electus</name>
    <dbReference type="NCBI Taxonomy" id="3032292"/>
    <lineage>
        <taxon>Bacteria</taxon>
        <taxon>Pseudomonadati</taxon>
        <taxon>Ignavibacteriota</taxon>
        <taxon>Ignavibacteria</taxon>
        <taxon>Ignavibacteriales</taxon>
        <taxon>Melioribacteraceae</taxon>
        <taxon>Stygiobacter</taxon>
    </lineage>
</organism>
<evidence type="ECO:0000256" key="1">
    <source>
        <dbReference type="ARBA" id="ARBA00022553"/>
    </source>
</evidence>
<proteinExistence type="predicted"/>
<reference evidence="6" key="1">
    <citation type="submission" date="2023-03" db="EMBL/GenBank/DDBJ databases">
        <title>Stygiobacter electus gen. nov., sp. nov., facultatively anaerobic thermotolerant bacterium of the class Ignavibacteria from a well of Yessentuki mineral water deposit.</title>
        <authorList>
            <person name="Podosokorskaya O.A."/>
            <person name="Elcheninov A.G."/>
            <person name="Petrova N.F."/>
            <person name="Zavarzina D.G."/>
            <person name="Kublanov I.V."/>
            <person name="Merkel A.Y."/>
        </authorList>
    </citation>
    <scope>NUCLEOTIDE SEQUENCE</scope>
    <source>
        <strain evidence="6">09-Me</strain>
    </source>
</reference>
<dbReference type="RefSeq" id="WP_321535926.1">
    <property type="nucleotide sequence ID" value="NZ_JARGDL010000010.1"/>
</dbReference>
<feature type="domain" description="Response regulatory" evidence="5">
    <location>
        <begin position="404"/>
        <end position="517"/>
    </location>
</feature>
<evidence type="ECO:0000256" key="3">
    <source>
        <dbReference type="PROSITE-ProRule" id="PRU00169"/>
    </source>
</evidence>
<feature type="domain" description="Response regulatory" evidence="5">
    <location>
        <begin position="660"/>
        <end position="777"/>
    </location>
</feature>
<dbReference type="Pfam" id="PF02518">
    <property type="entry name" value="HATPase_c"/>
    <property type="match status" value="1"/>
</dbReference>
<dbReference type="PROSITE" id="PS50109">
    <property type="entry name" value="HIS_KIN"/>
    <property type="match status" value="1"/>
</dbReference>
<feature type="modified residue" description="4-aspartylphosphate" evidence="3">
    <location>
        <position position="572"/>
    </location>
</feature>
<evidence type="ECO:0000313" key="7">
    <source>
        <dbReference type="Proteomes" id="UP001221302"/>
    </source>
</evidence>
<dbReference type="SUPFAM" id="SSF55874">
    <property type="entry name" value="ATPase domain of HSP90 chaperone/DNA topoisomerase II/histidine kinase"/>
    <property type="match status" value="1"/>
</dbReference>
<dbReference type="InterPro" id="IPR011006">
    <property type="entry name" value="CheY-like_superfamily"/>
</dbReference>
<dbReference type="Gene3D" id="3.30.565.10">
    <property type="entry name" value="Histidine kinase-like ATPase, C-terminal domain"/>
    <property type="match status" value="1"/>
</dbReference>
<feature type="modified residue" description="4-aspartylphosphate" evidence="3">
    <location>
        <position position="453"/>
    </location>
</feature>
<keyword evidence="2" id="KW-0902">Two-component regulatory system</keyword>
<accession>A0AAE3P302</accession>
<dbReference type="GO" id="GO:0000160">
    <property type="term" value="P:phosphorelay signal transduction system"/>
    <property type="evidence" value="ECO:0007669"/>
    <property type="project" value="UniProtKB-KW"/>
</dbReference>
<feature type="domain" description="Response regulatory" evidence="5">
    <location>
        <begin position="523"/>
        <end position="639"/>
    </location>
</feature>
<evidence type="ECO:0000259" key="4">
    <source>
        <dbReference type="PROSITE" id="PS50109"/>
    </source>
</evidence>
<dbReference type="PANTHER" id="PTHR45339">
    <property type="entry name" value="HYBRID SIGNAL TRANSDUCTION HISTIDINE KINASE J"/>
    <property type="match status" value="1"/>
</dbReference>
<comment type="caution">
    <text evidence="6">The sequence shown here is derived from an EMBL/GenBank/DDBJ whole genome shotgun (WGS) entry which is preliminary data.</text>
</comment>
<dbReference type="SUPFAM" id="SSF52172">
    <property type="entry name" value="CheY-like"/>
    <property type="match status" value="3"/>
</dbReference>
<evidence type="ECO:0000256" key="2">
    <source>
        <dbReference type="ARBA" id="ARBA00023012"/>
    </source>
</evidence>
<dbReference type="InterPro" id="IPR005467">
    <property type="entry name" value="His_kinase_dom"/>
</dbReference>
<dbReference type="AlphaFoldDB" id="A0AAE3P302"/>
<name>A0AAE3P302_9BACT</name>
<dbReference type="CDD" id="cd17546">
    <property type="entry name" value="REC_hyHK_CKI1_RcsC-like"/>
    <property type="match status" value="1"/>
</dbReference>
<dbReference type="InterPro" id="IPR036890">
    <property type="entry name" value="HATPase_C_sf"/>
</dbReference>
<dbReference type="PROSITE" id="PS50110">
    <property type="entry name" value="RESPONSE_REGULATORY"/>
    <property type="match status" value="3"/>
</dbReference>
<dbReference type="SMART" id="SM00448">
    <property type="entry name" value="REC"/>
    <property type="match status" value="3"/>
</dbReference>
<dbReference type="PANTHER" id="PTHR45339:SF1">
    <property type="entry name" value="HYBRID SIGNAL TRANSDUCTION HISTIDINE KINASE J"/>
    <property type="match status" value="1"/>
</dbReference>
<gene>
    <name evidence="6" type="ORF">P0M35_08350</name>
</gene>
<dbReference type="Proteomes" id="UP001221302">
    <property type="component" value="Unassembled WGS sequence"/>
</dbReference>
<keyword evidence="1 3" id="KW-0597">Phosphoprotein</keyword>
<protein>
    <submittedName>
        <fullName evidence="6">Response regulator</fullName>
    </submittedName>
</protein>
<dbReference type="InterPro" id="IPR003594">
    <property type="entry name" value="HATPase_dom"/>
</dbReference>
<feature type="modified residue" description="4-aspartylphosphate" evidence="3">
    <location>
        <position position="710"/>
    </location>
</feature>
<feature type="domain" description="Histidine kinase" evidence="4">
    <location>
        <begin position="169"/>
        <end position="385"/>
    </location>
</feature>
<dbReference type="EMBL" id="JARGDL010000010">
    <property type="protein sequence ID" value="MDF1612158.1"/>
    <property type="molecule type" value="Genomic_DNA"/>
</dbReference>
<keyword evidence="7" id="KW-1185">Reference proteome</keyword>
<sequence length="781" mass="89222">MNSSKFEFITQLDKFIRYANERELSFPEIISNYLCQELEIEALSIFEVVDNNKLKVVGKSSEAKKSLQVGKILELDNIDLSKEFEFQKLYTTTKIEVNVSDFLLNQSSYLFKAASKSILIIIAKKEPITTNEKAQIEKTFNLFSFLFSSWFSGIDDSQKKEEFTNVVEESLTELRNLANSILGFVNYFNNESISSSQKEYLTSIKKSAQGIILNINDLIELVKIESKNVITTKNKVELIQLMSEIIETFKGRLGSKKLIYNLEADKKLFNPIAIDEQKFRYVFTMLLFIATAQSNEGEIFINVKILDKSKLSVEITDNANIYDKESIENFFKPFFISKKSEFKSSAISGLSLTLVKSFVNLMGGELNILTYEKGNKYTFTIRGEIMSDFESTLSQLPKPTTKNKVLVIEDDYATSKLLNNYLNKWGYDPLIVSSEHQAFNVIEKEQLLAVILDIELPQVNGLELLKKIHEHPKTKNLPVIVCSVEPEQQKAFMMGAVEYFIKPINYNYLVEVLTSYKLRKNSNVLCVDDDLPTLNLVKQAIEQAGFNPLAFNISAEVMDAIKDKDIDLAIVDLDMPTPNGFELIKLIKSEKKFAKLPIIIYTGKENYKEDLKQIEGLFDDLLEKRSTNIEDLADTINSMINRYETLPPVEDVIKKEGGLKILLAEDYKHSQIIVTRLLKKNGFEDIVVVENGEDAIKMAKEKKFDLILMDMQMPIMNGFEATEKIREFPEYKNTPIIALTAFAMKGDREKCIEAGATDYIPKPIDSKEFIEKVKYYTNSLV</sequence>
<dbReference type="Gene3D" id="1.10.287.130">
    <property type="match status" value="1"/>
</dbReference>
<evidence type="ECO:0000313" key="6">
    <source>
        <dbReference type="EMBL" id="MDF1612158.1"/>
    </source>
</evidence>
<dbReference type="CDD" id="cd00156">
    <property type="entry name" value="REC"/>
    <property type="match status" value="2"/>
</dbReference>
<dbReference type="InterPro" id="IPR001789">
    <property type="entry name" value="Sig_transdc_resp-reg_receiver"/>
</dbReference>